<proteinExistence type="predicted"/>
<dbReference type="EMBL" id="UOFL01000245">
    <property type="protein sequence ID" value="VAW82411.1"/>
    <property type="molecule type" value="Genomic_DNA"/>
</dbReference>
<sequence length="170" mass="20397">MGKRAELSIKESLSTLKALKKNQRILRKEKRVYALICIKESKFETRKQLASYLGVNLRSLDKWISQYKQFGIEDLLLSRPRRKGSKIITNQIHQGLEKRVNDESNPLRGYWDAQRWVKEQYDVEVKYHRIREYLIQHFKTKVKRPRKSHIKKDPAGMENFFKTTQHLQRA</sequence>
<evidence type="ECO:0000259" key="1">
    <source>
        <dbReference type="Pfam" id="PF13518"/>
    </source>
</evidence>
<dbReference type="Pfam" id="PF13518">
    <property type="entry name" value="HTH_28"/>
    <property type="match status" value="1"/>
</dbReference>
<accession>A0A3B0YSG3</accession>
<dbReference type="InterPro" id="IPR009057">
    <property type="entry name" value="Homeodomain-like_sf"/>
</dbReference>
<reference evidence="2" key="1">
    <citation type="submission" date="2018-06" db="EMBL/GenBank/DDBJ databases">
        <authorList>
            <person name="Zhirakovskaya E."/>
        </authorList>
    </citation>
    <scope>NUCLEOTIDE SEQUENCE</scope>
</reference>
<evidence type="ECO:0000313" key="2">
    <source>
        <dbReference type="EMBL" id="VAW82411.1"/>
    </source>
</evidence>
<dbReference type="SUPFAM" id="SSF46689">
    <property type="entry name" value="Homeodomain-like"/>
    <property type="match status" value="1"/>
</dbReference>
<gene>
    <name evidence="2" type="ORF">MNBD_GAMMA12-2023</name>
</gene>
<dbReference type="InterPro" id="IPR055247">
    <property type="entry name" value="InsJ-like_HTH"/>
</dbReference>
<feature type="domain" description="Insertion element IS150 protein InsJ-like helix-turn-helix" evidence="1">
    <location>
        <begin position="45"/>
        <end position="83"/>
    </location>
</feature>
<name>A0A3B0YSG3_9ZZZZ</name>
<protein>
    <recommendedName>
        <fullName evidence="1">Insertion element IS150 protein InsJ-like helix-turn-helix domain-containing protein</fullName>
    </recommendedName>
</protein>
<organism evidence="2">
    <name type="scientific">hydrothermal vent metagenome</name>
    <dbReference type="NCBI Taxonomy" id="652676"/>
    <lineage>
        <taxon>unclassified sequences</taxon>
        <taxon>metagenomes</taxon>
        <taxon>ecological metagenomes</taxon>
    </lineage>
</organism>
<dbReference type="AlphaFoldDB" id="A0A3B0YSG3"/>